<dbReference type="AlphaFoldDB" id="A0AA39QXX8"/>
<evidence type="ECO:0000313" key="3">
    <source>
        <dbReference type="EMBL" id="KAK0510481.1"/>
    </source>
</evidence>
<evidence type="ECO:0000256" key="2">
    <source>
        <dbReference type="SAM" id="SignalP"/>
    </source>
</evidence>
<dbReference type="EMBL" id="JAFEKC020000015">
    <property type="protein sequence ID" value="KAK0510481.1"/>
    <property type="molecule type" value="Genomic_DNA"/>
</dbReference>
<feature type="compositionally biased region" description="Low complexity" evidence="1">
    <location>
        <begin position="63"/>
        <end position="73"/>
    </location>
</feature>
<dbReference type="InterPro" id="IPR037176">
    <property type="entry name" value="Osmotin/thaumatin-like_sf"/>
</dbReference>
<feature type="signal peptide" evidence="2">
    <location>
        <begin position="1"/>
        <end position="20"/>
    </location>
</feature>
<reference evidence="3" key="1">
    <citation type="submission" date="2023-03" db="EMBL/GenBank/DDBJ databases">
        <title>Complete genome of Cladonia borealis.</title>
        <authorList>
            <person name="Park H."/>
        </authorList>
    </citation>
    <scope>NUCLEOTIDE SEQUENCE</scope>
    <source>
        <strain evidence="3">ANT050790</strain>
    </source>
</reference>
<keyword evidence="4" id="KW-1185">Reference proteome</keyword>
<gene>
    <name evidence="3" type="ORF">JMJ35_006913</name>
</gene>
<feature type="region of interest" description="Disordered" evidence="1">
    <location>
        <begin position="51"/>
        <end position="73"/>
    </location>
</feature>
<name>A0AA39QXX8_9LECA</name>
<evidence type="ECO:0000256" key="1">
    <source>
        <dbReference type="SAM" id="MobiDB-lite"/>
    </source>
</evidence>
<accession>A0AA39QXX8</accession>
<proteinExistence type="predicted"/>
<feature type="chain" id="PRO_5041400908" evidence="2">
    <location>
        <begin position="21"/>
        <end position="380"/>
    </location>
</feature>
<comment type="caution">
    <text evidence="3">The sequence shown here is derived from an EMBL/GenBank/DDBJ whole genome shotgun (WGS) entry which is preliminary data.</text>
</comment>
<dbReference type="SUPFAM" id="SSF49870">
    <property type="entry name" value="Osmotin, thaumatin-like protein"/>
    <property type="match status" value="1"/>
</dbReference>
<protein>
    <submittedName>
        <fullName evidence="3">Uncharacterized protein</fullName>
    </submittedName>
</protein>
<evidence type="ECO:0000313" key="4">
    <source>
        <dbReference type="Proteomes" id="UP001166286"/>
    </source>
</evidence>
<keyword evidence="2" id="KW-0732">Signal</keyword>
<dbReference type="Proteomes" id="UP001166286">
    <property type="component" value="Unassembled WGS sequence"/>
</dbReference>
<organism evidence="3 4">
    <name type="scientific">Cladonia borealis</name>
    <dbReference type="NCBI Taxonomy" id="184061"/>
    <lineage>
        <taxon>Eukaryota</taxon>
        <taxon>Fungi</taxon>
        <taxon>Dikarya</taxon>
        <taxon>Ascomycota</taxon>
        <taxon>Pezizomycotina</taxon>
        <taxon>Lecanoromycetes</taxon>
        <taxon>OSLEUM clade</taxon>
        <taxon>Lecanoromycetidae</taxon>
        <taxon>Lecanorales</taxon>
        <taxon>Lecanorineae</taxon>
        <taxon>Cladoniaceae</taxon>
        <taxon>Cladonia</taxon>
    </lineage>
</organism>
<sequence>MKAIYHVTALLLALAAPIVAQKEVIVTTIIPVYVYVSDGVDIPYTPSTIKPTPEAAPSPPPAKASAPAAAAPVDDGAPVEKYHVAAETTSTVPPASGPVQIPSHTPTNLLSKEAAEGTNAATATVPATMVTAAPPPVADNGVLTISIVNKYSAPLSISYGDNAGSPNAIGAPQAGPLGTATTVVYPTGWAGRIYLGTINHPANSKIEGSTTGANDIDISYVDGYSVPVTCMAEGTAISGCNIDLWEQDGDCPQSLQGQSKAVCLNPMQSVPNGPAVPWFLPCQGAAYTFPNDNVANDGNTGTPQVTCCIGTEAQGCTQAPERQGKEKNVASRKRSLAEVLEERKANTPSLLPQQHGHLRRHAHKARSHGHHLVRDLKDLV</sequence>